<name>A0A382I4L5_9ZZZZ</name>
<dbReference type="AlphaFoldDB" id="A0A382I4L5"/>
<dbReference type="InterPro" id="IPR011042">
    <property type="entry name" value="6-blade_b-propeller_TolB-like"/>
</dbReference>
<gene>
    <name evidence="2" type="ORF">METZ01_LOCUS247400</name>
</gene>
<dbReference type="EMBL" id="UINC01065171">
    <property type="protein sequence ID" value="SVB94546.1"/>
    <property type="molecule type" value="Genomic_DNA"/>
</dbReference>
<evidence type="ECO:0000259" key="1">
    <source>
        <dbReference type="Pfam" id="PF07995"/>
    </source>
</evidence>
<feature type="domain" description="Glucose/Sorbosone dehydrogenase" evidence="1">
    <location>
        <begin position="56"/>
        <end position="269"/>
    </location>
</feature>
<reference evidence="2" key="1">
    <citation type="submission" date="2018-05" db="EMBL/GenBank/DDBJ databases">
        <authorList>
            <person name="Lanie J.A."/>
            <person name="Ng W.-L."/>
            <person name="Kazmierczak K.M."/>
            <person name="Andrzejewski T.M."/>
            <person name="Davidsen T.M."/>
            <person name="Wayne K.J."/>
            <person name="Tettelin H."/>
            <person name="Glass J.I."/>
            <person name="Rusch D."/>
            <person name="Podicherti R."/>
            <person name="Tsui H.-C.T."/>
            <person name="Winkler M.E."/>
        </authorList>
    </citation>
    <scope>NUCLEOTIDE SEQUENCE</scope>
</reference>
<dbReference type="Gene3D" id="2.120.10.30">
    <property type="entry name" value="TolB, C-terminal domain"/>
    <property type="match status" value="1"/>
</dbReference>
<organism evidence="2">
    <name type="scientific">marine metagenome</name>
    <dbReference type="NCBI Taxonomy" id="408172"/>
    <lineage>
        <taxon>unclassified sequences</taxon>
        <taxon>metagenomes</taxon>
        <taxon>ecological metagenomes</taxon>
    </lineage>
</organism>
<protein>
    <recommendedName>
        <fullName evidence="1">Glucose/Sorbosone dehydrogenase domain-containing protein</fullName>
    </recommendedName>
</protein>
<dbReference type="PROSITE" id="PS51257">
    <property type="entry name" value="PROKAR_LIPOPROTEIN"/>
    <property type="match status" value="1"/>
</dbReference>
<dbReference type="Pfam" id="PF07995">
    <property type="entry name" value="GSDH"/>
    <property type="match status" value="1"/>
</dbReference>
<dbReference type="InterPro" id="IPR012938">
    <property type="entry name" value="Glc/Sorbosone_DH"/>
</dbReference>
<accession>A0A382I4L5</accession>
<feature type="non-terminal residue" evidence="2">
    <location>
        <position position="273"/>
    </location>
</feature>
<dbReference type="PANTHER" id="PTHR19328">
    <property type="entry name" value="HEDGEHOG-INTERACTING PROTEIN"/>
    <property type="match status" value="1"/>
</dbReference>
<evidence type="ECO:0000313" key="2">
    <source>
        <dbReference type="EMBL" id="SVB94546.1"/>
    </source>
</evidence>
<dbReference type="PANTHER" id="PTHR19328:SF13">
    <property type="entry name" value="HIPL1 PROTEIN"/>
    <property type="match status" value="1"/>
</dbReference>
<dbReference type="SUPFAM" id="SSF50952">
    <property type="entry name" value="Soluble quinoprotein glucose dehydrogenase"/>
    <property type="match status" value="1"/>
</dbReference>
<sequence length="273" mass="30695">MKQTSFIAVIVCLVFSCISSPGGGPDPTGLSTIMAGNTTQTPDESDFHITVLDQNLEEPMEFDIFSDGRILFVERRGKVKIYDPSEESTRTISNLPVQYTHVDKNYEHKLEDGLLGVAIDPDYDSNSWVYIYYSPVGEKPKQNLSRFELDNDSLHLRTEKVMLEVPVQRDECCHSGGSLEFGPDGNLFISIGDNTNPFNSDGFAPIDERPSRLAWDARRSSSNTNDLRGKILRIRPEDDGSYTIPEGNLFFPGRPDTRPEIYVMGCRNPFRIS</sequence>
<proteinExistence type="predicted"/>
<dbReference type="InterPro" id="IPR011041">
    <property type="entry name" value="Quinoprot_gluc/sorb_DH_b-prop"/>
</dbReference>